<reference evidence="1" key="1">
    <citation type="submission" date="2020-08" db="EMBL/GenBank/DDBJ databases">
        <title>Multicomponent nature underlies the extraordinary mechanical properties of spider dragline silk.</title>
        <authorList>
            <person name="Kono N."/>
            <person name="Nakamura H."/>
            <person name="Mori M."/>
            <person name="Yoshida Y."/>
            <person name="Ohtoshi R."/>
            <person name="Malay A.D."/>
            <person name="Moran D.A.P."/>
            <person name="Tomita M."/>
            <person name="Numata K."/>
            <person name="Arakawa K."/>
        </authorList>
    </citation>
    <scope>NUCLEOTIDE SEQUENCE</scope>
</reference>
<gene>
    <name evidence="1" type="ORF">TNIN_412081</name>
</gene>
<comment type="caution">
    <text evidence="1">The sequence shown here is derived from an EMBL/GenBank/DDBJ whole genome shotgun (WGS) entry which is preliminary data.</text>
</comment>
<dbReference type="AlphaFoldDB" id="A0A8X6I752"/>
<evidence type="ECO:0000313" key="1">
    <source>
        <dbReference type="EMBL" id="GFS32986.1"/>
    </source>
</evidence>
<accession>A0A8X6I752</accession>
<dbReference type="EMBL" id="BMAV01024409">
    <property type="protein sequence ID" value="GFS32986.1"/>
    <property type="molecule type" value="Genomic_DNA"/>
</dbReference>
<organism evidence="1 2">
    <name type="scientific">Trichonephila inaurata madagascariensis</name>
    <dbReference type="NCBI Taxonomy" id="2747483"/>
    <lineage>
        <taxon>Eukaryota</taxon>
        <taxon>Metazoa</taxon>
        <taxon>Ecdysozoa</taxon>
        <taxon>Arthropoda</taxon>
        <taxon>Chelicerata</taxon>
        <taxon>Arachnida</taxon>
        <taxon>Araneae</taxon>
        <taxon>Araneomorphae</taxon>
        <taxon>Entelegynae</taxon>
        <taxon>Araneoidea</taxon>
        <taxon>Nephilidae</taxon>
        <taxon>Trichonephila</taxon>
        <taxon>Trichonephila inaurata</taxon>
    </lineage>
</organism>
<name>A0A8X6I752_9ARAC</name>
<proteinExistence type="predicted"/>
<keyword evidence="2" id="KW-1185">Reference proteome</keyword>
<sequence length="78" mass="8679">MRIGRQIDRTSFHVKIGRESKGAAPDESFRCTIFNAARTSGPSGLPRPQNKRYDCLTIAPLSRPAVSGYTLRRRLGMS</sequence>
<dbReference type="Proteomes" id="UP000886998">
    <property type="component" value="Unassembled WGS sequence"/>
</dbReference>
<evidence type="ECO:0000313" key="2">
    <source>
        <dbReference type="Proteomes" id="UP000886998"/>
    </source>
</evidence>
<protein>
    <submittedName>
        <fullName evidence="1">Uncharacterized protein</fullName>
    </submittedName>
</protein>
<dbReference type="OrthoDB" id="10478481at2759"/>